<dbReference type="AlphaFoldDB" id="A0AA37VFK8"/>
<accession>A0AA37VFK8</accession>
<keyword evidence="2" id="KW-1185">Reference proteome</keyword>
<evidence type="ECO:0000313" key="1">
    <source>
        <dbReference type="EMBL" id="GLC27014.1"/>
    </source>
</evidence>
<proteinExistence type="predicted"/>
<protein>
    <submittedName>
        <fullName evidence="1">Uncharacterized protein</fullName>
    </submittedName>
</protein>
<reference evidence="1" key="1">
    <citation type="submission" date="2022-08" db="EMBL/GenBank/DDBJ databases">
        <title>Draft genome sequencing of Roseisolibacter agri AW1220.</title>
        <authorList>
            <person name="Tobiishi Y."/>
            <person name="Tonouchi A."/>
        </authorList>
    </citation>
    <scope>NUCLEOTIDE SEQUENCE</scope>
    <source>
        <strain evidence="1">AW1220</strain>
    </source>
</reference>
<sequence>MPARPRADPSFEDRAMRTRGRGALGGALAAWLLVSGCGDRAAPAARVDAALQRDLRLATATTVSLATPAAPAARFLPAADEAPHVAPERRVRPVRRVGARAHAAQVPVVAVAPVVEPLAPTPEPVPERMQRYAAEEGASSMLVGVVLRGGAVGDDHCERALPHARPAPATLGYRATTVRLGGVPAGPRSPGAVPFAPPF</sequence>
<name>A0AA37VFK8_9BACT</name>
<evidence type="ECO:0000313" key="2">
    <source>
        <dbReference type="Proteomes" id="UP001161325"/>
    </source>
</evidence>
<organism evidence="1 2">
    <name type="scientific">Roseisolibacter agri</name>
    <dbReference type="NCBI Taxonomy" id="2014610"/>
    <lineage>
        <taxon>Bacteria</taxon>
        <taxon>Pseudomonadati</taxon>
        <taxon>Gemmatimonadota</taxon>
        <taxon>Gemmatimonadia</taxon>
        <taxon>Gemmatimonadales</taxon>
        <taxon>Gemmatimonadaceae</taxon>
        <taxon>Roseisolibacter</taxon>
    </lineage>
</organism>
<dbReference type="Proteomes" id="UP001161325">
    <property type="component" value="Unassembled WGS sequence"/>
</dbReference>
<gene>
    <name evidence="1" type="ORF">rosag_35270</name>
</gene>
<dbReference type="EMBL" id="BRXS01000005">
    <property type="protein sequence ID" value="GLC27014.1"/>
    <property type="molecule type" value="Genomic_DNA"/>
</dbReference>
<comment type="caution">
    <text evidence="1">The sequence shown here is derived from an EMBL/GenBank/DDBJ whole genome shotgun (WGS) entry which is preliminary data.</text>
</comment>